<dbReference type="AlphaFoldDB" id="A0A220MB78"/>
<dbReference type="KEGG" id="bfm:BP422_00455"/>
<sequence>MNKKFLYSKPSIIGVLDSGNDEFNDIGSWLFDDSPALLRKKFREDSLDELVMELIDIFREGNPNYQELAGLFGLVKIEEDEQEGLKIWNVSNIERLAGDLNKIEMHIDAQSSIINKLYLYINELSNLQTIKQKLNDKFEEVSYQDINGGLIFNEKELIIGIIKVPEEK</sequence>
<dbReference type="Proteomes" id="UP000197781">
    <property type="component" value="Chromosome"/>
</dbReference>
<accession>A0A220MB78</accession>
<evidence type="ECO:0000313" key="2">
    <source>
        <dbReference type="Proteomes" id="UP000197781"/>
    </source>
</evidence>
<organism evidence="1 2">
    <name type="scientific">Brevibacillus formosus</name>
    <dbReference type="NCBI Taxonomy" id="54913"/>
    <lineage>
        <taxon>Bacteria</taxon>
        <taxon>Bacillati</taxon>
        <taxon>Bacillota</taxon>
        <taxon>Bacilli</taxon>
        <taxon>Bacillales</taxon>
        <taxon>Paenibacillaceae</taxon>
        <taxon>Brevibacillus</taxon>
    </lineage>
</organism>
<evidence type="ECO:0000313" key="1">
    <source>
        <dbReference type="EMBL" id="ASJ52153.1"/>
    </source>
</evidence>
<gene>
    <name evidence="1" type="ORF">BP422_00455</name>
</gene>
<reference evidence="1 2" key="1">
    <citation type="submission" date="2016-11" db="EMBL/GenBank/DDBJ databases">
        <authorList>
            <person name="Jaros S."/>
            <person name="Januszkiewicz K."/>
            <person name="Wedrychowicz H."/>
        </authorList>
    </citation>
    <scope>NUCLEOTIDE SEQUENCE [LARGE SCALE GENOMIC DNA]</scope>
    <source>
        <strain evidence="1 2">NF2</strain>
    </source>
</reference>
<proteinExistence type="predicted"/>
<protein>
    <submittedName>
        <fullName evidence="1">Uncharacterized protein</fullName>
    </submittedName>
</protein>
<name>A0A220MB78_9BACL</name>
<dbReference type="RefSeq" id="WP_088906088.1">
    <property type="nucleotide sequence ID" value="NZ_CP018145.1"/>
</dbReference>
<dbReference type="EMBL" id="CP018145">
    <property type="protein sequence ID" value="ASJ52153.1"/>
    <property type="molecule type" value="Genomic_DNA"/>
</dbReference>